<dbReference type="Gene3D" id="1.10.760.10">
    <property type="entry name" value="Cytochrome c-like domain"/>
    <property type="match status" value="1"/>
</dbReference>
<gene>
    <name evidence="7" type="ORF">HRJ53_26040</name>
</gene>
<reference evidence="7" key="1">
    <citation type="submission" date="2020-06" db="EMBL/GenBank/DDBJ databases">
        <title>Legume-microbial interactions unlock mineral nutrients during tropical forest succession.</title>
        <authorList>
            <person name="Epihov D.Z."/>
        </authorList>
    </citation>
    <scope>NUCLEOTIDE SEQUENCE [LARGE SCALE GENOMIC DNA]</scope>
    <source>
        <strain evidence="7">Pan2503</strain>
    </source>
</reference>
<dbReference type="EMBL" id="JACDQQ010002510">
    <property type="protein sequence ID" value="MBA0088462.1"/>
    <property type="molecule type" value="Genomic_DNA"/>
</dbReference>
<evidence type="ECO:0000256" key="4">
    <source>
        <dbReference type="SAM" id="MobiDB-lite"/>
    </source>
</evidence>
<evidence type="ECO:0000313" key="7">
    <source>
        <dbReference type="EMBL" id="MBA0088462.1"/>
    </source>
</evidence>
<dbReference type="SUPFAM" id="SSF46626">
    <property type="entry name" value="Cytochrome c"/>
    <property type="match status" value="1"/>
</dbReference>
<comment type="caution">
    <text evidence="7">The sequence shown here is derived from an EMBL/GenBank/DDBJ whole genome shotgun (WGS) entry which is preliminary data.</text>
</comment>
<dbReference type="Proteomes" id="UP000567293">
    <property type="component" value="Unassembled WGS sequence"/>
</dbReference>
<dbReference type="Pfam" id="PF00034">
    <property type="entry name" value="Cytochrom_C"/>
    <property type="match status" value="1"/>
</dbReference>
<dbReference type="InterPro" id="IPR036909">
    <property type="entry name" value="Cyt_c-like_dom_sf"/>
</dbReference>
<name>A0A7V8NVZ2_9BACT</name>
<evidence type="ECO:0000256" key="1">
    <source>
        <dbReference type="ARBA" id="ARBA00022617"/>
    </source>
</evidence>
<dbReference type="GO" id="GO:0020037">
    <property type="term" value="F:heme binding"/>
    <property type="evidence" value="ECO:0007669"/>
    <property type="project" value="InterPro"/>
</dbReference>
<feature type="signal peptide" evidence="5">
    <location>
        <begin position="1"/>
        <end position="24"/>
    </location>
</feature>
<keyword evidence="5" id="KW-0732">Signal</keyword>
<feature type="region of interest" description="Disordered" evidence="4">
    <location>
        <begin position="25"/>
        <end position="45"/>
    </location>
</feature>
<feature type="chain" id="PRO_5031104818" evidence="5">
    <location>
        <begin position="25"/>
        <end position="158"/>
    </location>
</feature>
<evidence type="ECO:0000256" key="3">
    <source>
        <dbReference type="ARBA" id="ARBA00023004"/>
    </source>
</evidence>
<evidence type="ECO:0000259" key="6">
    <source>
        <dbReference type="Pfam" id="PF00034"/>
    </source>
</evidence>
<protein>
    <submittedName>
        <fullName evidence="7">C-type cytochrome</fullName>
    </submittedName>
</protein>
<sequence>MRRKIFIASAVLLCGILCPKPNFTQEKTGSAEPKMTPEDAAKKNPIQPTAEGLAEARKQFGYDCAMCHGKDGSGKGDLAQDMKLELHDWRDPSTIEKMTDGELFWVISYGRGKMVGGEADRSPEKMRWNLVNLVRSFGKKGAGTAAAGDKPKSENPQP</sequence>
<organism evidence="7 8">
    <name type="scientific">Candidatus Acidiferrum panamense</name>
    <dbReference type="NCBI Taxonomy" id="2741543"/>
    <lineage>
        <taxon>Bacteria</taxon>
        <taxon>Pseudomonadati</taxon>
        <taxon>Acidobacteriota</taxon>
        <taxon>Terriglobia</taxon>
        <taxon>Candidatus Acidiferrales</taxon>
        <taxon>Candidatus Acidiferrum</taxon>
    </lineage>
</organism>
<dbReference type="GO" id="GO:0046872">
    <property type="term" value="F:metal ion binding"/>
    <property type="evidence" value="ECO:0007669"/>
    <property type="project" value="UniProtKB-KW"/>
</dbReference>
<dbReference type="GO" id="GO:0009055">
    <property type="term" value="F:electron transfer activity"/>
    <property type="evidence" value="ECO:0007669"/>
    <property type="project" value="InterPro"/>
</dbReference>
<keyword evidence="1" id="KW-0349">Heme</keyword>
<evidence type="ECO:0000256" key="2">
    <source>
        <dbReference type="ARBA" id="ARBA00022723"/>
    </source>
</evidence>
<dbReference type="AlphaFoldDB" id="A0A7V8NVZ2"/>
<keyword evidence="2" id="KW-0479">Metal-binding</keyword>
<proteinExistence type="predicted"/>
<keyword evidence="8" id="KW-1185">Reference proteome</keyword>
<evidence type="ECO:0000256" key="5">
    <source>
        <dbReference type="SAM" id="SignalP"/>
    </source>
</evidence>
<keyword evidence="3" id="KW-0408">Iron</keyword>
<dbReference type="InterPro" id="IPR009056">
    <property type="entry name" value="Cyt_c-like_dom"/>
</dbReference>
<evidence type="ECO:0000313" key="8">
    <source>
        <dbReference type="Proteomes" id="UP000567293"/>
    </source>
</evidence>
<accession>A0A7V8NVZ2</accession>
<feature type="domain" description="Cytochrome c" evidence="6">
    <location>
        <begin position="54"/>
        <end position="111"/>
    </location>
</feature>